<feature type="transmembrane region" description="Helical" evidence="3">
    <location>
        <begin position="523"/>
        <end position="544"/>
    </location>
</feature>
<keyword evidence="3" id="KW-1133">Transmembrane helix</keyword>
<dbReference type="AlphaFoldDB" id="A0A211YNE2"/>
<feature type="transmembrane region" description="Helical" evidence="3">
    <location>
        <begin position="132"/>
        <end position="154"/>
    </location>
</feature>
<evidence type="ECO:0000313" key="4">
    <source>
        <dbReference type="EMBL" id="OWJ54367.1"/>
    </source>
</evidence>
<feature type="transmembrane region" description="Helical" evidence="3">
    <location>
        <begin position="303"/>
        <end position="321"/>
    </location>
</feature>
<evidence type="ECO:0000256" key="1">
    <source>
        <dbReference type="ARBA" id="ARBA00022448"/>
    </source>
</evidence>
<evidence type="ECO:0000256" key="2">
    <source>
        <dbReference type="SAM" id="MobiDB-lite"/>
    </source>
</evidence>
<feature type="region of interest" description="Disordered" evidence="2">
    <location>
        <begin position="1"/>
        <end position="46"/>
    </location>
</feature>
<protein>
    <recommendedName>
        <fullName evidence="6">MATE family efflux transporter</fullName>
    </recommendedName>
</protein>
<dbReference type="InterPro" id="IPR002528">
    <property type="entry name" value="MATE_fam"/>
</dbReference>
<proteinExistence type="predicted"/>
<dbReference type="PANTHER" id="PTHR43298">
    <property type="entry name" value="MULTIDRUG RESISTANCE PROTEIN NORM-RELATED"/>
    <property type="match status" value="1"/>
</dbReference>
<reference evidence="4 5" key="1">
    <citation type="submission" date="2017-05" db="EMBL/GenBank/DDBJ databases">
        <title>The draft genome of the hyperthermophilic archaeon 'Pyrodictium delaneyi strain Hulk', an iron and nitrate reducer, reveals the capacity for sulfate reduction.</title>
        <authorList>
            <person name="Demey L.M."/>
            <person name="Miller C."/>
            <person name="Manzella M."/>
            <person name="Reguera G."/>
            <person name="Kashefi K."/>
        </authorList>
    </citation>
    <scope>NUCLEOTIDE SEQUENCE [LARGE SCALE GENOMIC DNA]</scope>
    <source>
        <strain evidence="4 5">Hulk</strain>
    </source>
</reference>
<feature type="transmembrane region" description="Helical" evidence="3">
    <location>
        <begin position="423"/>
        <end position="447"/>
    </location>
</feature>
<keyword evidence="5" id="KW-1185">Reference proteome</keyword>
<dbReference type="EMBL" id="NCQP01000006">
    <property type="protein sequence ID" value="OWJ54367.1"/>
    <property type="molecule type" value="Genomic_DNA"/>
</dbReference>
<dbReference type="Pfam" id="PF01554">
    <property type="entry name" value="MatE"/>
    <property type="match status" value="2"/>
</dbReference>
<gene>
    <name evidence="4" type="ORF">Pdsh_07790</name>
</gene>
<evidence type="ECO:0000313" key="5">
    <source>
        <dbReference type="Proteomes" id="UP000196694"/>
    </source>
</evidence>
<feature type="transmembrane region" description="Helical" evidence="3">
    <location>
        <begin position="206"/>
        <end position="225"/>
    </location>
</feature>
<accession>A0A211YNE2</accession>
<dbReference type="GO" id="GO:0015297">
    <property type="term" value="F:antiporter activity"/>
    <property type="evidence" value="ECO:0007669"/>
    <property type="project" value="InterPro"/>
</dbReference>
<keyword evidence="1" id="KW-0813">Transport</keyword>
<feature type="compositionally biased region" description="Basic residues" evidence="2">
    <location>
        <begin position="1"/>
        <end position="11"/>
    </location>
</feature>
<evidence type="ECO:0000256" key="3">
    <source>
        <dbReference type="SAM" id="Phobius"/>
    </source>
</evidence>
<feature type="transmembrane region" description="Helical" evidence="3">
    <location>
        <begin position="166"/>
        <end position="186"/>
    </location>
</feature>
<dbReference type="CDD" id="cd13137">
    <property type="entry name" value="MATE_NorM_like"/>
    <property type="match status" value="1"/>
</dbReference>
<keyword evidence="3" id="KW-0812">Transmembrane</keyword>
<evidence type="ECO:0008006" key="6">
    <source>
        <dbReference type="Google" id="ProtNLM"/>
    </source>
</evidence>
<feature type="transmembrane region" description="Helical" evidence="3">
    <location>
        <begin position="459"/>
        <end position="483"/>
    </location>
</feature>
<dbReference type="NCBIfam" id="TIGR00797">
    <property type="entry name" value="matE"/>
    <property type="match status" value="1"/>
</dbReference>
<dbReference type="GO" id="GO:0042910">
    <property type="term" value="F:xenobiotic transmembrane transporter activity"/>
    <property type="evidence" value="ECO:0007669"/>
    <property type="project" value="InterPro"/>
</dbReference>
<comment type="caution">
    <text evidence="4">The sequence shown here is derived from an EMBL/GenBank/DDBJ whole genome shotgun (WGS) entry which is preliminary data.</text>
</comment>
<name>A0A211YNE2_9CREN</name>
<feature type="transmembrane region" description="Helical" evidence="3">
    <location>
        <begin position="245"/>
        <end position="262"/>
    </location>
</feature>
<feature type="transmembrane region" description="Helical" evidence="3">
    <location>
        <begin position="490"/>
        <end position="511"/>
    </location>
</feature>
<sequence>MAPLPRRRLARAPRPQKGLHTRPGAPESPKSPRPSTAEAPSSPALLGPRSKYRCRRTCFRWLCWIRVVHPVLRRVFCRAGVVALPGRGSIDPSTRPSRPRMGCRGAPADGLPGGRVVGLAEVRRILREAWPLMLAEGVSSIVSLIDLAFVSRLGVTALAGVGVGSYAGWFLNVPLAAFYIGVLVLASQALGAGRRDLADRIVGESFSAAMLAALPLAATGIAAAYELGLWLSSGDAGVAEAAAAYLRARLLGHSFFAAMLVLDAAYRAAGANRGILYGAAATAIVNTVLDPILIYLAGLGVSGAGLATAASYAAGTLVLAVRARGQAGYGSIVGVPRGLAVRVFRVGAPAMAERLLFAGGNLVYLAAVARCGEAALAAHTIGIRIESLAFLPAFALSTYASGEVGRLVGAGALEDAQRRGWSIAGASAAFMTFMALVLAGVSVPASLLLAPSGDVAKLVVAYLLLAAVSEPALGAVMSIGGAIRGAGNTLVPTLVNLIGLYLVRVAPAYILVGRVASGITCPLVAWLIMDIDVAVRAAAFAIIYRRYFSRLARRLV</sequence>
<dbReference type="InterPro" id="IPR050222">
    <property type="entry name" value="MATE_MdtK"/>
</dbReference>
<keyword evidence="3" id="KW-0472">Membrane</keyword>
<dbReference type="Proteomes" id="UP000196694">
    <property type="component" value="Unassembled WGS sequence"/>
</dbReference>
<organism evidence="4 5">
    <name type="scientific">Pyrodictium delaneyi</name>
    <dbReference type="NCBI Taxonomy" id="1273541"/>
    <lineage>
        <taxon>Archaea</taxon>
        <taxon>Thermoproteota</taxon>
        <taxon>Thermoprotei</taxon>
        <taxon>Desulfurococcales</taxon>
        <taxon>Pyrodictiaceae</taxon>
        <taxon>Pyrodictium</taxon>
    </lineage>
</organism>
<feature type="transmembrane region" description="Helical" evidence="3">
    <location>
        <begin position="274"/>
        <end position="297"/>
    </location>
</feature>
<dbReference type="GO" id="GO:0005886">
    <property type="term" value="C:plasma membrane"/>
    <property type="evidence" value="ECO:0007669"/>
    <property type="project" value="TreeGrafter"/>
</dbReference>
<dbReference type="PANTHER" id="PTHR43298:SF2">
    <property type="entry name" value="FMN_FAD EXPORTER YEEO-RELATED"/>
    <property type="match status" value="1"/>
</dbReference>